<dbReference type="PRINTS" id="PR00344">
    <property type="entry name" value="BCTRLSENSOR"/>
</dbReference>
<evidence type="ECO:0000313" key="9">
    <source>
        <dbReference type="EMBL" id="RQG97589.1"/>
    </source>
</evidence>
<evidence type="ECO:0000313" key="10">
    <source>
        <dbReference type="Proteomes" id="UP000281431"/>
    </source>
</evidence>
<dbReference type="Pfam" id="PF08448">
    <property type="entry name" value="PAS_4"/>
    <property type="match status" value="1"/>
</dbReference>
<dbReference type="OrthoDB" id="8127at2157"/>
<comment type="catalytic activity">
    <reaction evidence="1">
        <text>ATP + protein L-histidine = ADP + protein N-phospho-L-histidine.</text>
        <dbReference type="EC" id="2.7.13.3"/>
    </reaction>
</comment>
<accession>A0A3N6PD72</accession>
<dbReference type="InterPro" id="IPR036890">
    <property type="entry name" value="HATPase_C_sf"/>
</dbReference>
<dbReference type="Pfam" id="PF00512">
    <property type="entry name" value="HisKA"/>
    <property type="match status" value="1"/>
</dbReference>
<dbReference type="EC" id="2.7.13.3" evidence="2"/>
<dbReference type="Gene3D" id="3.30.450.20">
    <property type="entry name" value="PAS domain"/>
    <property type="match status" value="1"/>
</dbReference>
<evidence type="ECO:0000256" key="5">
    <source>
        <dbReference type="ARBA" id="ARBA00022777"/>
    </source>
</evidence>
<dbReference type="PANTHER" id="PTHR43711">
    <property type="entry name" value="TWO-COMPONENT HISTIDINE KINASE"/>
    <property type="match status" value="1"/>
</dbReference>
<dbReference type="EMBL" id="REFZ01000018">
    <property type="protein sequence ID" value="RQG97589.1"/>
    <property type="molecule type" value="Genomic_DNA"/>
</dbReference>
<protein>
    <recommendedName>
        <fullName evidence="2">histidine kinase</fullName>
        <ecNumber evidence="2">2.7.13.3</ecNumber>
    </recommendedName>
</protein>
<dbReference type="CDD" id="cd00082">
    <property type="entry name" value="HisKA"/>
    <property type="match status" value="1"/>
</dbReference>
<dbReference type="InterPro" id="IPR050736">
    <property type="entry name" value="Sensor_HK_Regulatory"/>
</dbReference>
<dbReference type="GO" id="GO:0000155">
    <property type="term" value="F:phosphorelay sensor kinase activity"/>
    <property type="evidence" value="ECO:0007669"/>
    <property type="project" value="InterPro"/>
</dbReference>
<organism evidence="9 10">
    <name type="scientific">Natrarchaeobius chitinivorans</name>
    <dbReference type="NCBI Taxonomy" id="1679083"/>
    <lineage>
        <taxon>Archaea</taxon>
        <taxon>Methanobacteriati</taxon>
        <taxon>Methanobacteriota</taxon>
        <taxon>Stenosarchaea group</taxon>
        <taxon>Halobacteria</taxon>
        <taxon>Halobacteriales</taxon>
        <taxon>Natrialbaceae</taxon>
        <taxon>Natrarchaeobius</taxon>
    </lineage>
</organism>
<evidence type="ECO:0000256" key="4">
    <source>
        <dbReference type="ARBA" id="ARBA00022679"/>
    </source>
</evidence>
<reference evidence="9 10" key="1">
    <citation type="submission" date="2018-10" db="EMBL/GenBank/DDBJ databases">
        <title>Natrarchaeobius chitinivorans gen. nov., sp. nov., and Natrarchaeobius haloalkaliphilus sp. nov., alkaliphilic, chitin-utilizing haloarchaea from hypersaline alkaline lakes.</title>
        <authorList>
            <person name="Sorokin D.Y."/>
            <person name="Elcheninov A.G."/>
            <person name="Kostrikina N.A."/>
            <person name="Bale N.J."/>
            <person name="Sinninghe Damste J.S."/>
            <person name="Khijniak T.V."/>
            <person name="Kublanov I.V."/>
            <person name="Toshchakov S.V."/>
        </authorList>
    </citation>
    <scope>NUCLEOTIDE SEQUENCE [LARGE SCALE GENOMIC DNA]</scope>
    <source>
        <strain evidence="9 10">AArcht7</strain>
    </source>
</reference>
<dbReference type="SMART" id="SM00388">
    <property type="entry name" value="HisKA"/>
    <property type="match status" value="1"/>
</dbReference>
<evidence type="ECO:0000256" key="7">
    <source>
        <dbReference type="SAM" id="MobiDB-lite"/>
    </source>
</evidence>
<dbReference type="InterPro" id="IPR013656">
    <property type="entry name" value="PAS_4"/>
</dbReference>
<comment type="caution">
    <text evidence="9">The sequence shown here is derived from an EMBL/GenBank/DDBJ whole genome shotgun (WGS) entry which is preliminary data.</text>
</comment>
<sequence length="368" mass="39909">MGSSGAIAIAGFDALPAHVAILDRSGTIVHTNRSWEEFGDDQGLAEGAGNVGANYLDVCDGSDGDDAANAASGIRDVAAGDRETYSFEYPCHTPERDRWFSMNATAYDHDRERYVLVMHVDITDRRRLEQRAREQAERMEAFATLLSHDLRNPLSVALAEAQSLERSDLSDAVNDRSESIVSSLQRMETMLEEALVLVGTDDVERTEPVLLADAVDEAWSHVRTESASVSATERVGVRADPSLLSHLFENLFRNSVEHGGSTPSVDVGPLETAGDATAESARDSATAVSEIGFEGEFDGFYVEDDGPGFDAADRDRLFESGYTTESDGSGFGLAIVRRVVDAHDWSIDATTTDDGARFEIRDVDVFAV</sequence>
<dbReference type="SUPFAM" id="SSF55785">
    <property type="entry name" value="PYP-like sensor domain (PAS domain)"/>
    <property type="match status" value="1"/>
</dbReference>
<dbReference type="AlphaFoldDB" id="A0A3N6PD72"/>
<keyword evidence="5 9" id="KW-0418">Kinase</keyword>
<dbReference type="SUPFAM" id="SSF55874">
    <property type="entry name" value="ATPase domain of HSP90 chaperone/DNA topoisomerase II/histidine kinase"/>
    <property type="match status" value="1"/>
</dbReference>
<proteinExistence type="predicted"/>
<keyword evidence="10" id="KW-1185">Reference proteome</keyword>
<dbReference type="InterPro" id="IPR004358">
    <property type="entry name" value="Sig_transdc_His_kin-like_C"/>
</dbReference>
<dbReference type="InterPro" id="IPR003661">
    <property type="entry name" value="HisK_dim/P_dom"/>
</dbReference>
<dbReference type="PANTHER" id="PTHR43711:SF1">
    <property type="entry name" value="HISTIDINE KINASE 1"/>
    <property type="match status" value="1"/>
</dbReference>
<dbReference type="SUPFAM" id="SSF47384">
    <property type="entry name" value="Homodimeric domain of signal transducing histidine kinase"/>
    <property type="match status" value="1"/>
</dbReference>
<evidence type="ECO:0000256" key="2">
    <source>
        <dbReference type="ARBA" id="ARBA00012438"/>
    </source>
</evidence>
<gene>
    <name evidence="9" type="ORF">EA472_18800</name>
</gene>
<keyword evidence="6" id="KW-0902">Two-component regulatory system</keyword>
<feature type="domain" description="Histidine kinase" evidence="8">
    <location>
        <begin position="145"/>
        <end position="361"/>
    </location>
</feature>
<dbReference type="InterPro" id="IPR036097">
    <property type="entry name" value="HisK_dim/P_sf"/>
</dbReference>
<evidence type="ECO:0000256" key="1">
    <source>
        <dbReference type="ARBA" id="ARBA00000085"/>
    </source>
</evidence>
<dbReference type="InterPro" id="IPR005467">
    <property type="entry name" value="His_kinase_dom"/>
</dbReference>
<dbReference type="Gene3D" id="3.30.565.10">
    <property type="entry name" value="Histidine kinase-like ATPase, C-terminal domain"/>
    <property type="match status" value="1"/>
</dbReference>
<dbReference type="Proteomes" id="UP000281431">
    <property type="component" value="Unassembled WGS sequence"/>
</dbReference>
<dbReference type="Gene3D" id="1.10.287.130">
    <property type="match status" value="1"/>
</dbReference>
<keyword evidence="3" id="KW-0597">Phosphoprotein</keyword>
<evidence type="ECO:0000256" key="6">
    <source>
        <dbReference type="ARBA" id="ARBA00023012"/>
    </source>
</evidence>
<dbReference type="SMART" id="SM00387">
    <property type="entry name" value="HATPase_c"/>
    <property type="match status" value="1"/>
</dbReference>
<dbReference type="InterPro" id="IPR035965">
    <property type="entry name" value="PAS-like_dom_sf"/>
</dbReference>
<feature type="region of interest" description="Disordered" evidence="7">
    <location>
        <begin position="259"/>
        <end position="280"/>
    </location>
</feature>
<evidence type="ECO:0000256" key="3">
    <source>
        <dbReference type="ARBA" id="ARBA00022553"/>
    </source>
</evidence>
<dbReference type="Pfam" id="PF02518">
    <property type="entry name" value="HATPase_c"/>
    <property type="match status" value="1"/>
</dbReference>
<dbReference type="PROSITE" id="PS50109">
    <property type="entry name" value="HIS_KIN"/>
    <property type="match status" value="1"/>
</dbReference>
<dbReference type="InterPro" id="IPR003594">
    <property type="entry name" value="HATPase_dom"/>
</dbReference>
<keyword evidence="4" id="KW-0808">Transferase</keyword>
<evidence type="ECO:0000259" key="8">
    <source>
        <dbReference type="PROSITE" id="PS50109"/>
    </source>
</evidence>
<name>A0A3N6PD72_NATCH</name>